<evidence type="ECO:0000313" key="4">
    <source>
        <dbReference type="Proteomes" id="UP000011724"/>
    </source>
</evidence>
<feature type="domain" description="Pyruvate carboxyltransferase" evidence="2">
    <location>
        <begin position="4"/>
        <end position="256"/>
    </location>
</feature>
<dbReference type="PANTHER" id="PTHR10277">
    <property type="entry name" value="HOMOCITRATE SYNTHASE-RELATED"/>
    <property type="match status" value="1"/>
</dbReference>
<protein>
    <submittedName>
        <fullName evidence="3">Putative 4-hydroxy-2-oxovalerate aldolase</fullName>
    </submittedName>
</protein>
<reference evidence="4" key="2">
    <citation type="journal article" date="2013" name="Stand. Genomic Sci.">
        <title>Complete genome sequence of Desulfocapsa sulfexigens, a marine deltaproteobacterium specialized in disproportionating inorganic sulfur compounds.</title>
        <authorList>
            <person name="Finster K.W."/>
            <person name="Kjeldsen K.U."/>
            <person name="Kube M."/>
            <person name="Reinhardt R."/>
            <person name="Mussmann M."/>
            <person name="Amann R."/>
            <person name="Schreiber L."/>
        </authorList>
    </citation>
    <scope>NUCLEOTIDE SEQUENCE [LARGE SCALE GENOMIC DNA]</scope>
    <source>
        <strain evidence="4">DSM 10523 / SB164P1</strain>
    </source>
</reference>
<organism evidence="3 4">
    <name type="scientific">Pseudodesulfovibrio piezophilus (strain DSM 21447 / JCM 15486 / C1TLV30)</name>
    <name type="common">Desulfovibrio piezophilus</name>
    <dbReference type="NCBI Taxonomy" id="1322246"/>
    <lineage>
        <taxon>Bacteria</taxon>
        <taxon>Pseudomonadati</taxon>
        <taxon>Thermodesulfobacteriota</taxon>
        <taxon>Desulfovibrionia</taxon>
        <taxon>Desulfovibrionales</taxon>
        <taxon>Desulfovibrionaceae</taxon>
    </lineage>
</organism>
<dbReference type="Pfam" id="PF00682">
    <property type="entry name" value="HMGL-like"/>
    <property type="match status" value="1"/>
</dbReference>
<evidence type="ECO:0000313" key="3">
    <source>
        <dbReference type="EMBL" id="CCH48599.1"/>
    </source>
</evidence>
<dbReference type="PANTHER" id="PTHR10277:SF9">
    <property type="entry name" value="2-ISOPROPYLMALATE SYNTHASE 1, CHLOROPLASTIC-RELATED"/>
    <property type="match status" value="1"/>
</dbReference>
<dbReference type="HOGENOM" id="CLU_049173_0_0_7"/>
<dbReference type="SUPFAM" id="SSF51569">
    <property type="entry name" value="Aldolase"/>
    <property type="match status" value="1"/>
</dbReference>
<dbReference type="Proteomes" id="UP000011724">
    <property type="component" value="Chromosome"/>
</dbReference>
<name>M1WPU9_PSEP2</name>
<keyword evidence="4" id="KW-1185">Reference proteome</keyword>
<dbReference type="EMBL" id="FO203427">
    <property type="protein sequence ID" value="CCH48599.1"/>
    <property type="molecule type" value="Genomic_DNA"/>
</dbReference>
<dbReference type="InterPro" id="IPR013785">
    <property type="entry name" value="Aldolase_TIM"/>
</dbReference>
<dbReference type="STRING" id="1322246.BN4_11362"/>
<dbReference type="OrthoDB" id="9803573at2"/>
<dbReference type="BioCyc" id="DPIE1322246:BN4_RS06810-MONOMER"/>
<dbReference type="GO" id="GO:0009098">
    <property type="term" value="P:L-leucine biosynthetic process"/>
    <property type="evidence" value="ECO:0007669"/>
    <property type="project" value="TreeGrafter"/>
</dbReference>
<dbReference type="Gene3D" id="3.20.20.70">
    <property type="entry name" value="Aldolase class I"/>
    <property type="match status" value="1"/>
</dbReference>
<evidence type="ECO:0000259" key="2">
    <source>
        <dbReference type="PROSITE" id="PS50991"/>
    </source>
</evidence>
<dbReference type="PATRIC" id="fig|879567.3.peg.1418"/>
<dbReference type="AlphaFoldDB" id="M1WPU9"/>
<gene>
    <name evidence="3" type="primary">nahM</name>
    <name evidence="3" type="ordered locus">BN4_11362</name>
</gene>
<keyword evidence="1" id="KW-0464">Manganese</keyword>
<reference evidence="3 4" key="1">
    <citation type="journal article" date="2013" name="PLoS ONE">
        <title>The first genomic and proteomic characterization of a deep-sea sulfate reducer: insights into the piezophilic lifestyle of Desulfovibrio piezophilus.</title>
        <authorList>
            <person name="Pradel N."/>
            <person name="Ji B."/>
            <person name="Gimenez G."/>
            <person name="Talla E."/>
            <person name="Lenoble P."/>
            <person name="Garel M."/>
            <person name="Tamburini C."/>
            <person name="Fourquet P."/>
            <person name="Lebrun R."/>
            <person name="Bertin P."/>
            <person name="Denis Y."/>
            <person name="Pophillat M."/>
            <person name="Barbe V."/>
            <person name="Ollivier B."/>
            <person name="Dolla A."/>
        </authorList>
    </citation>
    <scope>NUCLEOTIDE SEQUENCE [LARGE SCALE GENOMIC DNA]</scope>
    <source>
        <strain evidence="4">DSM 10523 / SB164P1</strain>
    </source>
</reference>
<dbReference type="InterPro" id="IPR000891">
    <property type="entry name" value="PYR_CT"/>
</dbReference>
<dbReference type="PROSITE" id="PS50991">
    <property type="entry name" value="PYR_CT"/>
    <property type="match status" value="1"/>
</dbReference>
<evidence type="ECO:0000256" key="1">
    <source>
        <dbReference type="ARBA" id="ARBA00023211"/>
    </source>
</evidence>
<sequence>MRDIKLLECTLRDGTYVIDFMIDPDTVYAFASDLLHVGFEDVEVGHGLGLGAHRSYSAGFTDRELYERLAPLAESNRLYSFFIPYVGNLDDIKMARQNGLYGLRIGMEPAYLKEYMPIVEEAKKLGYFVALNIMKSYTVTPTGFGELAEMVKDVADVLYLVDSAGHILPGEAQNYIKAVHDKVGMIPLGYHGHNNLGLAVASALEVIDEGVEYVDTTLTGIGRSGGNVPTETMIAVLARKFGVTHYSDEFLLRTLKLARSFRDYILAKGKVLDIRSEDILFGYAGFHSSFEGLVRDFADRKGLDFHKVILDVSRKERVFLSKEILDSMIDDLEK</sequence>
<dbReference type="eggNOG" id="COG0119">
    <property type="taxonomic scope" value="Bacteria"/>
</dbReference>
<dbReference type="InterPro" id="IPR050073">
    <property type="entry name" value="2-IPM_HCS-like"/>
</dbReference>
<dbReference type="RefSeq" id="WP_015414645.1">
    <property type="nucleotide sequence ID" value="NC_020409.1"/>
</dbReference>
<dbReference type="GO" id="GO:0003852">
    <property type="term" value="F:2-isopropylmalate synthase activity"/>
    <property type="evidence" value="ECO:0007669"/>
    <property type="project" value="TreeGrafter"/>
</dbReference>
<accession>M1WPU9</accession>
<dbReference type="KEGG" id="dpi:BN4_11362"/>
<proteinExistence type="predicted"/>